<feature type="chain" id="PRO_5029474925" evidence="1">
    <location>
        <begin position="17"/>
        <end position="311"/>
    </location>
</feature>
<dbReference type="InterPro" id="IPR036237">
    <property type="entry name" value="Xyl_isomerase-like_sf"/>
</dbReference>
<protein>
    <submittedName>
        <fullName evidence="3">TIM barrel protein</fullName>
    </submittedName>
</protein>
<accession>A0A7K1TAZ5</accession>
<dbReference type="PANTHER" id="PTHR12110">
    <property type="entry name" value="HYDROXYPYRUVATE ISOMERASE"/>
    <property type="match status" value="1"/>
</dbReference>
<feature type="domain" description="Xylose isomerase-like TIM barrel" evidence="2">
    <location>
        <begin position="63"/>
        <end position="307"/>
    </location>
</feature>
<dbReference type="SUPFAM" id="SSF51658">
    <property type="entry name" value="Xylose isomerase-like"/>
    <property type="match status" value="1"/>
</dbReference>
<dbReference type="EMBL" id="WQKZ01000001">
    <property type="protein sequence ID" value="MVN75482.1"/>
    <property type="molecule type" value="Genomic_DNA"/>
</dbReference>
<dbReference type="NCBIfam" id="TIGR01409">
    <property type="entry name" value="TAT_signal_seq"/>
    <property type="match status" value="1"/>
</dbReference>
<gene>
    <name evidence="3" type="ORF">GO988_04010</name>
</gene>
<dbReference type="InterPro" id="IPR013022">
    <property type="entry name" value="Xyl_isomerase-like_TIM-brl"/>
</dbReference>
<evidence type="ECO:0000313" key="4">
    <source>
        <dbReference type="Proteomes" id="UP000441336"/>
    </source>
</evidence>
<reference evidence="3 4" key="1">
    <citation type="submission" date="2019-12" db="EMBL/GenBank/DDBJ databases">
        <title>Hymenobacter sp. HMF4947 Genome sequencing and assembly.</title>
        <authorList>
            <person name="Kang H."/>
            <person name="Cha I."/>
            <person name="Kim H."/>
            <person name="Joh K."/>
        </authorList>
    </citation>
    <scope>NUCLEOTIDE SEQUENCE [LARGE SCALE GENOMIC DNA]</scope>
    <source>
        <strain evidence="3 4">HMF4947</strain>
    </source>
</reference>
<evidence type="ECO:0000259" key="2">
    <source>
        <dbReference type="Pfam" id="PF01261"/>
    </source>
</evidence>
<comment type="caution">
    <text evidence="3">The sequence shown here is derived from an EMBL/GenBank/DDBJ whole genome shotgun (WGS) entry which is preliminary data.</text>
</comment>
<dbReference type="PROSITE" id="PS51318">
    <property type="entry name" value="TAT"/>
    <property type="match status" value="1"/>
</dbReference>
<dbReference type="Gene3D" id="3.20.20.150">
    <property type="entry name" value="Divalent-metal-dependent TIM barrel enzymes"/>
    <property type="match status" value="1"/>
</dbReference>
<sequence length="311" mass="34558">MSVSRRLFLKNTAALAATAALAPQLVAQALAEKPFFEISLAEWSLHKALFGNKMTNLDFPVRAKKEFGISVVEYVNQFFKDKAEDKKYLNELLLRCHDNGVRNHLIMVDGEGDLGTPDAADRQKAIENHYKWVDAAHYLGCTTIRVNAFGKGTAQEVQKAAAEGLSRLSEYAQKANLNVIVENHGSYTSDGKWLLGTIRQVARPNVGILPDFGNFCVRRDTGELYQGKCLEEYDKYVAVKEWMPVAKGVSAKTFDFDAAGNCVETDYPRMFAIIKASGFKGFVGIEYEGEKLSEEDGIRKTKALLEKVARG</sequence>
<dbReference type="InterPro" id="IPR006311">
    <property type="entry name" value="TAT_signal"/>
</dbReference>
<name>A0A7K1TAZ5_9BACT</name>
<organism evidence="3 4">
    <name type="scientific">Hymenobacter ginkgonis</name>
    <dbReference type="NCBI Taxonomy" id="2682976"/>
    <lineage>
        <taxon>Bacteria</taxon>
        <taxon>Pseudomonadati</taxon>
        <taxon>Bacteroidota</taxon>
        <taxon>Cytophagia</taxon>
        <taxon>Cytophagales</taxon>
        <taxon>Hymenobacteraceae</taxon>
        <taxon>Hymenobacter</taxon>
    </lineage>
</organism>
<dbReference type="RefSeq" id="WP_157562217.1">
    <property type="nucleotide sequence ID" value="NZ_WQKZ01000001.1"/>
</dbReference>
<dbReference type="InterPro" id="IPR050312">
    <property type="entry name" value="IolE/XylAMocC-like"/>
</dbReference>
<keyword evidence="1" id="KW-0732">Signal</keyword>
<dbReference type="Proteomes" id="UP000441336">
    <property type="component" value="Unassembled WGS sequence"/>
</dbReference>
<evidence type="ECO:0000313" key="3">
    <source>
        <dbReference type="EMBL" id="MVN75482.1"/>
    </source>
</evidence>
<dbReference type="AlphaFoldDB" id="A0A7K1TAZ5"/>
<keyword evidence="4" id="KW-1185">Reference proteome</keyword>
<evidence type="ECO:0000256" key="1">
    <source>
        <dbReference type="SAM" id="SignalP"/>
    </source>
</evidence>
<proteinExistence type="predicted"/>
<dbReference type="PANTHER" id="PTHR12110:SF53">
    <property type="entry name" value="BLR5974 PROTEIN"/>
    <property type="match status" value="1"/>
</dbReference>
<dbReference type="Pfam" id="PF01261">
    <property type="entry name" value="AP_endonuc_2"/>
    <property type="match status" value="1"/>
</dbReference>
<dbReference type="InterPro" id="IPR019546">
    <property type="entry name" value="TAT_signal_bac_arc"/>
</dbReference>
<feature type="signal peptide" evidence="1">
    <location>
        <begin position="1"/>
        <end position="16"/>
    </location>
</feature>